<keyword evidence="2" id="KW-0472">Membrane</keyword>
<reference evidence="3" key="1">
    <citation type="submission" date="2021-01" db="EMBL/GenBank/DDBJ databases">
        <authorList>
            <consortium name="Genoscope - CEA"/>
            <person name="William W."/>
        </authorList>
    </citation>
    <scope>NUCLEOTIDE SEQUENCE</scope>
</reference>
<sequence>MNNEFVKTCSITQNKEEYICMNDQCCNSNRKQLHCYECITKIHRQNNNNFVNHLDDFKKISLIMQEVDKKKKDRITFLNQIITTLNDFKKEKFQIIEGYYNNPKEFLEQVKQHVEKEIDQLIQKFYEQIMEMNKFTEYQQQHHLLMLKLYSQPINQYTEDILQKKSQLQVKLNNYIKKMDLDLHQQIAKYLQKQQLLEQQMQQLIKQPSIANSFIFKSTVVLILLVIGLNPIIMYQDFNGRSELQQKMDEFQILIKELQGQMEKKEDNGFLEFNSKVQQQMNKMQEQIDMINQYMNQAETPYNQFKNYFNTKLKQYNETIYNSLSERINIQGDKFKQINQQIFAQHQMNDKILSDTNRTSSVLYYQQIRVMKLEEDLSFVNKNITANYEAIEWYKLQLINNLMKIHNRQIEIQKRDEITKKLVGKIHVDLNSKELENFVIIYDELLTKTFNRQIVRQIQSVTQNDTILCIGGMKVENPEVLLVVGCDYQQEIFQFTYHWQHARKSSSGDIYWYLAYPVAFGFSPTEEIYLTLCDDLDPSDKRRFSYWFENGEDGGRRIGNQTQLINSIEYKMIIYAF</sequence>
<dbReference type="AlphaFoldDB" id="A0A8S1T6L0"/>
<dbReference type="EMBL" id="CAJJDP010000020">
    <property type="protein sequence ID" value="CAD8147863.1"/>
    <property type="molecule type" value="Genomic_DNA"/>
</dbReference>
<feature type="transmembrane region" description="Helical" evidence="2">
    <location>
        <begin position="214"/>
        <end position="235"/>
    </location>
</feature>
<comment type="caution">
    <text evidence="3">The sequence shown here is derived from an EMBL/GenBank/DDBJ whole genome shotgun (WGS) entry which is preliminary data.</text>
</comment>
<organism evidence="3 4">
    <name type="scientific">Paramecium octaurelia</name>
    <dbReference type="NCBI Taxonomy" id="43137"/>
    <lineage>
        <taxon>Eukaryota</taxon>
        <taxon>Sar</taxon>
        <taxon>Alveolata</taxon>
        <taxon>Ciliophora</taxon>
        <taxon>Intramacronucleata</taxon>
        <taxon>Oligohymenophorea</taxon>
        <taxon>Peniculida</taxon>
        <taxon>Parameciidae</taxon>
        <taxon>Paramecium</taxon>
    </lineage>
</organism>
<evidence type="ECO:0000256" key="1">
    <source>
        <dbReference type="SAM" id="Coils"/>
    </source>
</evidence>
<evidence type="ECO:0000256" key="2">
    <source>
        <dbReference type="SAM" id="Phobius"/>
    </source>
</evidence>
<dbReference type="OrthoDB" id="293769at2759"/>
<evidence type="ECO:0000313" key="4">
    <source>
        <dbReference type="Proteomes" id="UP000683925"/>
    </source>
</evidence>
<name>A0A8S1T6L0_PAROT</name>
<gene>
    <name evidence="3" type="ORF">POCTA_138.1.T0200238</name>
</gene>
<keyword evidence="2" id="KW-1133">Transmembrane helix</keyword>
<feature type="coiled-coil region" evidence="1">
    <location>
        <begin position="241"/>
        <end position="297"/>
    </location>
</feature>
<dbReference type="Proteomes" id="UP000683925">
    <property type="component" value="Unassembled WGS sequence"/>
</dbReference>
<keyword evidence="4" id="KW-1185">Reference proteome</keyword>
<accession>A0A8S1T6L0</accession>
<keyword evidence="2" id="KW-0812">Transmembrane</keyword>
<evidence type="ECO:0000313" key="3">
    <source>
        <dbReference type="EMBL" id="CAD8147863.1"/>
    </source>
</evidence>
<proteinExistence type="predicted"/>
<protein>
    <submittedName>
        <fullName evidence="3">Uncharacterized protein</fullName>
    </submittedName>
</protein>
<keyword evidence="1" id="KW-0175">Coiled coil</keyword>
<dbReference type="OMA" id="WFENGED"/>